<proteinExistence type="predicted"/>
<organism evidence="1 2">
    <name type="scientific">Chloracidobacterium sp. N</name>
    <dbReference type="NCBI Taxonomy" id="2821540"/>
    <lineage>
        <taxon>Bacteria</taxon>
        <taxon>Pseudomonadati</taxon>
        <taxon>Acidobacteriota</taxon>
        <taxon>Terriglobia</taxon>
        <taxon>Terriglobales</taxon>
        <taxon>Acidobacteriaceae</taxon>
        <taxon>Chloracidobacterium</taxon>
        <taxon>Chloracidobacterium aggregatum</taxon>
    </lineage>
</organism>
<dbReference type="Proteomes" id="UP000677668">
    <property type="component" value="Chromosome 2"/>
</dbReference>
<protein>
    <submittedName>
        <fullName evidence="1">Uncharacterized protein</fullName>
    </submittedName>
</protein>
<accession>A0ABX8B8E0</accession>
<dbReference type="EMBL" id="CP072643">
    <property type="protein sequence ID" value="QUV95826.1"/>
    <property type="molecule type" value="Genomic_DNA"/>
</dbReference>
<gene>
    <name evidence="1" type="ORF">J8C05_13845</name>
</gene>
<evidence type="ECO:0000313" key="1">
    <source>
        <dbReference type="EMBL" id="QUV95826.1"/>
    </source>
</evidence>
<sequence>MLATDLHTLNSVLGATIEEQVVRTLNLIRNTWDPNGSYALYTFVRQAQTFPDVLLRKTSTGEILLGIELKGWYLLAKEAEPSLRFQVTSAACAQRDLIVVVPWVLGNVLSGSPILFEPFVESAKYAAEYRNYHWQHIRKTKQATRIDIPKGASPYPPKTAQILDKPHADGGGNFGRLARTGLMDTYMQKLNKVQLCGIEVVYWREFLKTFQESTTETKARSALEQLRQRVQRASDIPSLKAQAALAIVAELERLLESST</sequence>
<evidence type="ECO:0000313" key="2">
    <source>
        <dbReference type="Proteomes" id="UP000677668"/>
    </source>
</evidence>
<name>A0ABX8B8E0_9BACT</name>
<keyword evidence="2" id="KW-1185">Reference proteome</keyword>
<reference evidence="1 2" key="1">
    <citation type="submission" date="2021-03" db="EMBL/GenBank/DDBJ databases">
        <title>Genomic and phenotypic characterization of Chloracidobacterium isolates provides evidence for multiple species.</title>
        <authorList>
            <person name="Saini M.K."/>
            <person name="Costas A.M.G."/>
            <person name="Tank M."/>
            <person name="Bryant D.A."/>
        </authorList>
    </citation>
    <scope>NUCLEOTIDE SEQUENCE [LARGE SCALE GENOMIC DNA]</scope>
    <source>
        <strain evidence="1 2">N</strain>
    </source>
</reference>